<keyword evidence="1" id="KW-0472">Membrane</keyword>
<evidence type="ECO:0000313" key="4">
    <source>
        <dbReference type="EMBL" id="CAF0758142.1"/>
    </source>
</evidence>
<keyword evidence="5" id="KW-1185">Reference proteome</keyword>
<dbReference type="InterPro" id="IPR045860">
    <property type="entry name" value="Snake_toxin-like_sf"/>
</dbReference>
<evidence type="ECO:0000259" key="3">
    <source>
        <dbReference type="Pfam" id="PF00087"/>
    </source>
</evidence>
<dbReference type="EMBL" id="CAJNOC010000412">
    <property type="protein sequence ID" value="CAF0758142.1"/>
    <property type="molecule type" value="Genomic_DNA"/>
</dbReference>
<feature type="transmembrane region" description="Helical" evidence="1">
    <location>
        <begin position="96"/>
        <end position="114"/>
    </location>
</feature>
<name>A0A813Q1J8_9BILA</name>
<evidence type="ECO:0000313" key="5">
    <source>
        <dbReference type="Proteomes" id="UP000663879"/>
    </source>
</evidence>
<keyword evidence="1" id="KW-1133">Transmembrane helix</keyword>
<organism evidence="4 5">
    <name type="scientific">Brachionus calyciflorus</name>
    <dbReference type="NCBI Taxonomy" id="104777"/>
    <lineage>
        <taxon>Eukaryota</taxon>
        <taxon>Metazoa</taxon>
        <taxon>Spiralia</taxon>
        <taxon>Gnathifera</taxon>
        <taxon>Rotifera</taxon>
        <taxon>Eurotatoria</taxon>
        <taxon>Monogononta</taxon>
        <taxon>Pseudotrocha</taxon>
        <taxon>Ploima</taxon>
        <taxon>Brachionidae</taxon>
        <taxon>Brachionus</taxon>
    </lineage>
</organism>
<feature type="domain" description="Snake toxin/toxin-like" evidence="3">
    <location>
        <begin position="20"/>
        <end position="89"/>
    </location>
</feature>
<keyword evidence="2" id="KW-0732">Signal</keyword>
<dbReference type="Pfam" id="PF00087">
    <property type="entry name" value="Toxin_TOLIP"/>
    <property type="match status" value="1"/>
</dbReference>
<sequence>MFKLISICILLMTFSKMNALKCYSCTNCLNPGVSQVELTCAPNELFCTKQETRDSTGLVTRYFKGCAQTCVADESFNNRVTCCTTNLCNFANGVQFSLFNFMSIILFALVLKFYY</sequence>
<feature type="signal peptide" evidence="2">
    <location>
        <begin position="1"/>
        <end position="19"/>
    </location>
</feature>
<dbReference type="Gene3D" id="2.10.60.10">
    <property type="entry name" value="CD59"/>
    <property type="match status" value="1"/>
</dbReference>
<evidence type="ECO:0000256" key="1">
    <source>
        <dbReference type="SAM" id="Phobius"/>
    </source>
</evidence>
<accession>A0A813Q1J8</accession>
<dbReference type="SUPFAM" id="SSF57302">
    <property type="entry name" value="Snake toxin-like"/>
    <property type="match status" value="1"/>
</dbReference>
<dbReference type="InterPro" id="IPR035076">
    <property type="entry name" value="Toxin/TOLIP"/>
</dbReference>
<proteinExistence type="predicted"/>
<dbReference type="Proteomes" id="UP000663879">
    <property type="component" value="Unassembled WGS sequence"/>
</dbReference>
<gene>
    <name evidence="4" type="ORF">OXX778_LOCUS4286</name>
</gene>
<protein>
    <recommendedName>
        <fullName evidence="3">Snake toxin/toxin-like domain-containing protein</fullName>
    </recommendedName>
</protein>
<keyword evidence="1" id="KW-0812">Transmembrane</keyword>
<dbReference type="AlphaFoldDB" id="A0A813Q1J8"/>
<evidence type="ECO:0000256" key="2">
    <source>
        <dbReference type="SAM" id="SignalP"/>
    </source>
</evidence>
<comment type="caution">
    <text evidence="4">The sequence shown here is derived from an EMBL/GenBank/DDBJ whole genome shotgun (WGS) entry which is preliminary data.</text>
</comment>
<reference evidence="4" key="1">
    <citation type="submission" date="2021-02" db="EMBL/GenBank/DDBJ databases">
        <authorList>
            <person name="Nowell W R."/>
        </authorList>
    </citation>
    <scope>NUCLEOTIDE SEQUENCE</scope>
    <source>
        <strain evidence="4">Ploen Becks lab</strain>
    </source>
</reference>
<feature type="chain" id="PRO_5032914674" description="Snake toxin/toxin-like domain-containing protein" evidence="2">
    <location>
        <begin position="20"/>
        <end position="115"/>
    </location>
</feature>
<dbReference type="OrthoDB" id="10002433at2759"/>